<evidence type="ECO:0000256" key="8">
    <source>
        <dbReference type="ARBA" id="ARBA00022679"/>
    </source>
</evidence>
<dbReference type="RefSeq" id="WP_127197591.1">
    <property type="nucleotide sequence ID" value="NZ_RZNX01000001.1"/>
</dbReference>
<evidence type="ECO:0000256" key="7">
    <source>
        <dbReference type="ARBA" id="ARBA00016985"/>
    </source>
</evidence>
<accession>A0A3S1DCQ6</accession>
<evidence type="ECO:0000256" key="1">
    <source>
        <dbReference type="ARBA" id="ARBA00001933"/>
    </source>
</evidence>
<comment type="subunit">
    <text evidence="5">Homodimer.</text>
</comment>
<evidence type="ECO:0000313" key="12">
    <source>
        <dbReference type="Proteomes" id="UP000272464"/>
    </source>
</evidence>
<comment type="cofactor">
    <cofactor evidence="1">
        <name>pyridoxal 5'-phosphate</name>
        <dbReference type="ChEBI" id="CHEBI:597326"/>
    </cofactor>
</comment>
<keyword evidence="12" id="KW-1185">Reference proteome</keyword>
<comment type="caution">
    <text evidence="11">The sequence shown here is derived from an EMBL/GenBank/DDBJ whole genome shotgun (WGS) entry which is preliminary data.</text>
</comment>
<evidence type="ECO:0000313" key="11">
    <source>
        <dbReference type="EMBL" id="RUT35894.1"/>
    </source>
</evidence>
<dbReference type="NCBIfam" id="TIGR03945">
    <property type="entry name" value="PLP_SbnA_fam"/>
    <property type="match status" value="1"/>
</dbReference>
<dbReference type="PANTHER" id="PTHR10314">
    <property type="entry name" value="CYSTATHIONINE BETA-SYNTHASE"/>
    <property type="match status" value="1"/>
</dbReference>
<dbReference type="AlphaFoldDB" id="A0A3S1DCQ6"/>
<dbReference type="EMBL" id="RZNX01000001">
    <property type="protein sequence ID" value="RUT35894.1"/>
    <property type="molecule type" value="Genomic_DNA"/>
</dbReference>
<name>A0A3S1DCQ6_9BACL</name>
<dbReference type="InterPro" id="IPR050214">
    <property type="entry name" value="Cys_Synth/Cystath_Beta-Synth"/>
</dbReference>
<evidence type="ECO:0000259" key="10">
    <source>
        <dbReference type="Pfam" id="PF00291"/>
    </source>
</evidence>
<evidence type="ECO:0000256" key="6">
    <source>
        <dbReference type="ARBA" id="ARBA00012331"/>
    </source>
</evidence>
<dbReference type="GO" id="GO:0016765">
    <property type="term" value="F:transferase activity, transferring alkyl or aryl (other than methyl) groups"/>
    <property type="evidence" value="ECO:0007669"/>
    <property type="project" value="UniProtKB-ARBA"/>
</dbReference>
<evidence type="ECO:0000256" key="5">
    <source>
        <dbReference type="ARBA" id="ARBA00011738"/>
    </source>
</evidence>
<dbReference type="Gene3D" id="3.40.50.1100">
    <property type="match status" value="2"/>
</dbReference>
<dbReference type="Proteomes" id="UP000272464">
    <property type="component" value="Unassembled WGS sequence"/>
</dbReference>
<evidence type="ECO:0000256" key="2">
    <source>
        <dbReference type="ARBA" id="ARBA00004056"/>
    </source>
</evidence>
<dbReference type="InterPro" id="IPR036052">
    <property type="entry name" value="TrpB-like_PALP_sf"/>
</dbReference>
<evidence type="ECO:0000256" key="3">
    <source>
        <dbReference type="ARBA" id="ARBA00004924"/>
    </source>
</evidence>
<dbReference type="CDD" id="cd01561">
    <property type="entry name" value="CBS_like"/>
    <property type="match status" value="1"/>
</dbReference>
<dbReference type="InterPro" id="IPR001926">
    <property type="entry name" value="TrpB-like_PALP"/>
</dbReference>
<protein>
    <recommendedName>
        <fullName evidence="7">N-(2-amino-2-carboxyethyl)-L-glutamate synthase</fullName>
        <ecNumber evidence="6">2.5.1.140</ecNumber>
    </recommendedName>
</protein>
<gene>
    <name evidence="11" type="primary">sbnA</name>
    <name evidence="11" type="ORF">EJP77_02520</name>
</gene>
<proteinExistence type="inferred from homology"/>
<sequence>MIELKESPVIQSLTDCIGHTPLLRLNRLFPGDEVQVYGKLEFMNPGGSMKDRPARFILEEALRTGALHQDSHIIESTSGNLGIALAMMSRIYGLEVTCVVDPNICQTNLKIMRQMGANIEMVTEKDEHGGYLNTRIATVKQLLHTTPHGYWINQYANEYNWKAHYYGAGEEIAKQMDQLDILVAGISTSGSIMGTSRRLREKFPRLKVIGVDAVGSVIFGGPKGKRELPGIGASRVPELLNREEIDKVIHVNDYESAMACREMVRTEGIFAGGSSGSVVAAIQKLLPELQGTVRIATLLPDRGDRYLDLVYDDEWLSTVKERVSKEC</sequence>
<dbReference type="GO" id="GO:0006535">
    <property type="term" value="P:cysteine biosynthetic process from serine"/>
    <property type="evidence" value="ECO:0007669"/>
    <property type="project" value="InterPro"/>
</dbReference>
<evidence type="ECO:0000256" key="9">
    <source>
        <dbReference type="ARBA" id="ARBA00022898"/>
    </source>
</evidence>
<dbReference type="SUPFAM" id="SSF53686">
    <property type="entry name" value="Tryptophan synthase beta subunit-like PLP-dependent enzymes"/>
    <property type="match status" value="1"/>
</dbReference>
<dbReference type="PROSITE" id="PS00901">
    <property type="entry name" value="CYS_SYNTHASE"/>
    <property type="match status" value="1"/>
</dbReference>
<comment type="pathway">
    <text evidence="3">Siderophore biosynthesis.</text>
</comment>
<dbReference type="OrthoDB" id="9808024at2"/>
<feature type="domain" description="Tryptophan synthase beta chain-like PALP" evidence="10">
    <location>
        <begin position="14"/>
        <end position="301"/>
    </location>
</feature>
<dbReference type="InterPro" id="IPR001216">
    <property type="entry name" value="P-phosphate_BS"/>
</dbReference>
<evidence type="ECO:0000256" key="4">
    <source>
        <dbReference type="ARBA" id="ARBA00008519"/>
    </source>
</evidence>
<organism evidence="11 12">
    <name type="scientific">Paenibacillus zeisoli</name>
    <dbReference type="NCBI Taxonomy" id="2496267"/>
    <lineage>
        <taxon>Bacteria</taxon>
        <taxon>Bacillati</taxon>
        <taxon>Bacillota</taxon>
        <taxon>Bacilli</taxon>
        <taxon>Bacillales</taxon>
        <taxon>Paenibacillaceae</taxon>
        <taxon>Paenibacillus</taxon>
    </lineage>
</organism>
<reference evidence="11 12" key="1">
    <citation type="submission" date="2018-12" db="EMBL/GenBank/DDBJ databases">
        <authorList>
            <person name="Sun L."/>
            <person name="Chen Z."/>
        </authorList>
    </citation>
    <scope>NUCLEOTIDE SEQUENCE [LARGE SCALE GENOMIC DNA]</scope>
    <source>
        <strain evidence="11 12">3-5-3</strain>
    </source>
</reference>
<dbReference type="InterPro" id="IPR023927">
    <property type="entry name" value="SbnA"/>
</dbReference>
<dbReference type="EC" id="2.5.1.140" evidence="6"/>
<keyword evidence="9" id="KW-0663">Pyridoxal phosphate</keyword>
<comment type="similarity">
    <text evidence="4">Belongs to the cysteine synthase/cystathionine beta-synthase family. SbnA subfamily.</text>
</comment>
<keyword evidence="8" id="KW-0808">Transferase</keyword>
<dbReference type="Pfam" id="PF00291">
    <property type="entry name" value="PALP"/>
    <property type="match status" value="1"/>
</dbReference>
<comment type="function">
    <text evidence="2">Catalyzes the synthesis of N-((2S)-2-amino-2-carboxyethyl)-L-glutamate (ACEGA) from O-phospho-L-serine and L-glutamate. Involved in the biosynthesis of L-2,3-diaminopropionic acid (L-Dap), a precursor of staphyloferrin B and antibiotics.</text>
</comment>